<feature type="domain" description="Recombinase" evidence="3">
    <location>
        <begin position="174"/>
        <end position="305"/>
    </location>
</feature>
<dbReference type="Pfam" id="PF07508">
    <property type="entry name" value="Recombinase"/>
    <property type="match status" value="1"/>
</dbReference>
<reference evidence="5" key="1">
    <citation type="journal article" date="2019" name="Int. J. Syst. Evol. Microbiol.">
        <title>The Global Catalogue of Microorganisms (GCM) 10K type strain sequencing project: providing services to taxonomists for standard genome sequencing and annotation.</title>
        <authorList>
            <consortium name="The Broad Institute Genomics Platform"/>
            <consortium name="The Broad Institute Genome Sequencing Center for Infectious Disease"/>
            <person name="Wu L."/>
            <person name="Ma J."/>
        </authorList>
    </citation>
    <scope>NUCLEOTIDE SEQUENCE [LARGE SCALE GENOMIC DNA]</scope>
    <source>
        <strain evidence="5">CCUG 53270</strain>
    </source>
</reference>
<dbReference type="PANTHER" id="PTHR30461:SF23">
    <property type="entry name" value="DNA RECOMBINASE-RELATED"/>
    <property type="match status" value="1"/>
</dbReference>
<evidence type="ECO:0000313" key="4">
    <source>
        <dbReference type="EMBL" id="MFD1219689.1"/>
    </source>
</evidence>
<dbReference type="InterPro" id="IPR025827">
    <property type="entry name" value="Zn_ribbon_recom_dom"/>
</dbReference>
<organism evidence="4 5">
    <name type="scientific">Paenibacillus vulneris</name>
    <dbReference type="NCBI Taxonomy" id="1133364"/>
    <lineage>
        <taxon>Bacteria</taxon>
        <taxon>Bacillati</taxon>
        <taxon>Bacillota</taxon>
        <taxon>Bacilli</taxon>
        <taxon>Bacillales</taxon>
        <taxon>Paenibacillaceae</taxon>
        <taxon>Paenibacillus</taxon>
    </lineage>
</organism>
<dbReference type="PROSITE" id="PS51736">
    <property type="entry name" value="RECOMBINASES_3"/>
    <property type="match status" value="1"/>
</dbReference>
<keyword evidence="5" id="KW-1185">Reference proteome</keyword>
<accession>A0ABW3UH97</accession>
<dbReference type="PANTHER" id="PTHR30461">
    <property type="entry name" value="DNA-INVERTASE FROM LAMBDOID PROPHAGE"/>
    <property type="match status" value="1"/>
</dbReference>
<dbReference type="InterPro" id="IPR038109">
    <property type="entry name" value="DNA_bind_recomb_sf"/>
</dbReference>
<dbReference type="Pfam" id="PF00239">
    <property type="entry name" value="Resolvase"/>
    <property type="match status" value="1"/>
</dbReference>
<evidence type="ECO:0000259" key="3">
    <source>
        <dbReference type="PROSITE" id="PS51737"/>
    </source>
</evidence>
<evidence type="ECO:0000256" key="1">
    <source>
        <dbReference type="SAM" id="Coils"/>
    </source>
</evidence>
<dbReference type="CDD" id="cd00338">
    <property type="entry name" value="Ser_Recombinase"/>
    <property type="match status" value="1"/>
</dbReference>
<gene>
    <name evidence="4" type="ORF">ACFQ4B_06135</name>
</gene>
<evidence type="ECO:0000313" key="5">
    <source>
        <dbReference type="Proteomes" id="UP001597180"/>
    </source>
</evidence>
<feature type="coiled-coil region" evidence="1">
    <location>
        <begin position="462"/>
        <end position="489"/>
    </location>
</feature>
<name>A0ABW3UH97_9BACL</name>
<sequence length="576" mass="66926">MRATFYARVSTDSEEQKNSIISQVDFFKGYIEDNNYLKMNSSGAFYKRDGTYEETDGYYVDEGFSGAKSAKYRKAFQQMMSDAKIGKFDIIFTKSISRFGRNVKDLLESIDKLRALNIGVYFEDLKINTLNRADDFKLMIFAAQAQEESRAKSESVQFGKKQGYKRGVWGGREPYGYNLIDGKLVINQEEAKTVVKIFFLYLNQSMGVNSIAKLLWGDPEKGIAPIPTKRGGKWSGSAISKILANEIYTGKVRLHRTKKIDINQNLIAKVPPEEQIIYNDETLRIIEDDIFNLVQIEKQNRFEDFGDIKISKIESIDDEGNIDTKIYRTIVRGDTRHSSAHLFSNILKCGVCGGSHRKKVQKHSYRTYTYWLCRNNDQLGKIGCSTRNVYMEEHLVEHLKKEIIKYRDNEDIHKLNLEHYIAVNFSSKGIDFKIHQAKSKIDDLKSDREANFKLFSKSKINDDEYEERNNAITKEIGELQLELARLTNQDREIERFKLEYTHFIQALKNFDLEKLDNASLRKIINKIVLFPDPRVEKFKARVDIIPELIKIDWNFVGTHENSLLVEYYEQNTMEQL</sequence>
<dbReference type="InterPro" id="IPR036162">
    <property type="entry name" value="Resolvase-like_N_sf"/>
</dbReference>
<dbReference type="Gene3D" id="3.90.1750.20">
    <property type="entry name" value="Putative Large Serine Recombinase, Chain B, Domain 2"/>
    <property type="match status" value="1"/>
</dbReference>
<dbReference type="PROSITE" id="PS51737">
    <property type="entry name" value="RECOMBINASE_DNA_BIND"/>
    <property type="match status" value="1"/>
</dbReference>
<proteinExistence type="predicted"/>
<dbReference type="InterPro" id="IPR011109">
    <property type="entry name" value="DNA_bind_recombinase_dom"/>
</dbReference>
<dbReference type="EMBL" id="JBHTLU010000012">
    <property type="protein sequence ID" value="MFD1219689.1"/>
    <property type="molecule type" value="Genomic_DNA"/>
</dbReference>
<dbReference type="Proteomes" id="UP001597180">
    <property type="component" value="Unassembled WGS sequence"/>
</dbReference>
<dbReference type="RefSeq" id="WP_345594779.1">
    <property type="nucleotide sequence ID" value="NZ_BAABJG010000055.1"/>
</dbReference>
<dbReference type="Gene3D" id="3.40.50.1390">
    <property type="entry name" value="Resolvase, N-terminal catalytic domain"/>
    <property type="match status" value="1"/>
</dbReference>
<dbReference type="InterPro" id="IPR006119">
    <property type="entry name" value="Resolv_N"/>
</dbReference>
<dbReference type="InterPro" id="IPR050639">
    <property type="entry name" value="SSR_resolvase"/>
</dbReference>
<evidence type="ECO:0000259" key="2">
    <source>
        <dbReference type="PROSITE" id="PS51736"/>
    </source>
</evidence>
<comment type="caution">
    <text evidence="4">The sequence shown here is derived from an EMBL/GenBank/DDBJ whole genome shotgun (WGS) entry which is preliminary data.</text>
</comment>
<dbReference type="Pfam" id="PF13408">
    <property type="entry name" value="Zn_ribbon_recom"/>
    <property type="match status" value="1"/>
</dbReference>
<feature type="domain" description="Resolvase/invertase-type recombinase catalytic" evidence="2">
    <location>
        <begin position="2"/>
        <end position="167"/>
    </location>
</feature>
<dbReference type="SUPFAM" id="SSF53041">
    <property type="entry name" value="Resolvase-like"/>
    <property type="match status" value="1"/>
</dbReference>
<protein>
    <submittedName>
        <fullName evidence="4">Recombinase family protein</fullName>
    </submittedName>
</protein>
<dbReference type="SMART" id="SM00857">
    <property type="entry name" value="Resolvase"/>
    <property type="match status" value="1"/>
</dbReference>
<keyword evidence="1" id="KW-0175">Coiled coil</keyword>